<name>A0AAV7TD33_PLEWA</name>
<feature type="region of interest" description="Disordered" evidence="1">
    <location>
        <begin position="1"/>
        <end position="28"/>
    </location>
</feature>
<keyword evidence="3" id="KW-1185">Reference proteome</keyword>
<comment type="caution">
    <text evidence="2">The sequence shown here is derived from an EMBL/GenBank/DDBJ whole genome shotgun (WGS) entry which is preliminary data.</text>
</comment>
<organism evidence="2 3">
    <name type="scientific">Pleurodeles waltl</name>
    <name type="common">Iberian ribbed newt</name>
    <dbReference type="NCBI Taxonomy" id="8319"/>
    <lineage>
        <taxon>Eukaryota</taxon>
        <taxon>Metazoa</taxon>
        <taxon>Chordata</taxon>
        <taxon>Craniata</taxon>
        <taxon>Vertebrata</taxon>
        <taxon>Euteleostomi</taxon>
        <taxon>Amphibia</taxon>
        <taxon>Batrachia</taxon>
        <taxon>Caudata</taxon>
        <taxon>Salamandroidea</taxon>
        <taxon>Salamandridae</taxon>
        <taxon>Pleurodelinae</taxon>
        <taxon>Pleurodeles</taxon>
    </lineage>
</organism>
<feature type="compositionally biased region" description="Polar residues" evidence="1">
    <location>
        <begin position="1"/>
        <end position="13"/>
    </location>
</feature>
<accession>A0AAV7TD33</accession>
<protein>
    <submittedName>
        <fullName evidence="2">Uncharacterized protein</fullName>
    </submittedName>
</protein>
<proteinExistence type="predicted"/>
<sequence>MVAKTQPSTSATQCMGPAVTTPSRAGKGSRAHVLKVKEPAPGSLKAPIKRRVYGMPLQKEVRSLGVYGRESTHCRNWWEDLRRWARKAVDAQLEMASQRRRGARRTMTHLMACILAVAYPEMDGRLRASQQPQGG</sequence>
<evidence type="ECO:0000313" key="3">
    <source>
        <dbReference type="Proteomes" id="UP001066276"/>
    </source>
</evidence>
<dbReference type="AlphaFoldDB" id="A0AAV7TD33"/>
<evidence type="ECO:0000313" key="2">
    <source>
        <dbReference type="EMBL" id="KAJ1173904.1"/>
    </source>
</evidence>
<dbReference type="EMBL" id="JANPWB010000007">
    <property type="protein sequence ID" value="KAJ1173904.1"/>
    <property type="molecule type" value="Genomic_DNA"/>
</dbReference>
<reference evidence="2" key="1">
    <citation type="journal article" date="2022" name="bioRxiv">
        <title>Sequencing and chromosome-scale assembly of the giantPleurodeles waltlgenome.</title>
        <authorList>
            <person name="Brown T."/>
            <person name="Elewa A."/>
            <person name="Iarovenko S."/>
            <person name="Subramanian E."/>
            <person name="Araus A.J."/>
            <person name="Petzold A."/>
            <person name="Susuki M."/>
            <person name="Suzuki K.-i.T."/>
            <person name="Hayashi T."/>
            <person name="Toyoda A."/>
            <person name="Oliveira C."/>
            <person name="Osipova E."/>
            <person name="Leigh N.D."/>
            <person name="Simon A."/>
            <person name="Yun M.H."/>
        </authorList>
    </citation>
    <scope>NUCLEOTIDE SEQUENCE</scope>
    <source>
        <strain evidence="2">20211129_DDA</strain>
        <tissue evidence="2">Liver</tissue>
    </source>
</reference>
<evidence type="ECO:0000256" key="1">
    <source>
        <dbReference type="SAM" id="MobiDB-lite"/>
    </source>
</evidence>
<gene>
    <name evidence="2" type="ORF">NDU88_005728</name>
</gene>
<dbReference type="Proteomes" id="UP001066276">
    <property type="component" value="Chromosome 4_1"/>
</dbReference>